<organism evidence="2 3">
    <name type="scientific">Vreelandella halophila</name>
    <dbReference type="NCBI Taxonomy" id="86177"/>
    <lineage>
        <taxon>Bacteria</taxon>
        <taxon>Pseudomonadati</taxon>
        <taxon>Pseudomonadota</taxon>
        <taxon>Gammaproteobacteria</taxon>
        <taxon>Oceanospirillales</taxon>
        <taxon>Halomonadaceae</taxon>
        <taxon>Vreelandella</taxon>
    </lineage>
</organism>
<gene>
    <name evidence="2" type="ORF">GLW01_00615</name>
</gene>
<name>A0A9X5B4P3_9GAMM</name>
<dbReference type="Proteomes" id="UP000460751">
    <property type="component" value="Unassembled WGS sequence"/>
</dbReference>
<proteinExistence type="predicted"/>
<feature type="signal peptide" evidence="1">
    <location>
        <begin position="1"/>
        <end position="37"/>
    </location>
</feature>
<dbReference type="RefSeq" id="WP_160897766.1">
    <property type="nucleotide sequence ID" value="NZ_WMEX01000001.1"/>
</dbReference>
<dbReference type="Pfam" id="PF06980">
    <property type="entry name" value="DUF1302"/>
    <property type="match status" value="1"/>
</dbReference>
<reference evidence="2 3" key="1">
    <citation type="submission" date="2019-11" db="EMBL/GenBank/DDBJ databases">
        <title>Genome sequences of 17 halophilic strains isolated from different environments.</title>
        <authorList>
            <person name="Furrow R.E."/>
        </authorList>
    </citation>
    <scope>NUCLEOTIDE SEQUENCE [LARGE SCALE GENOMIC DNA]</scope>
    <source>
        <strain evidence="2 3">22507_15_FS</strain>
    </source>
</reference>
<dbReference type="OrthoDB" id="9769143at2"/>
<feature type="chain" id="PRO_5040888947" evidence="1">
    <location>
        <begin position="38"/>
        <end position="559"/>
    </location>
</feature>
<sequence>MTTYNKRGCGRTSTPRRALLAGAIMAASAGISSPVHAEEQSWLLKDWEISGYLRQYVGMNLENPTLIGPGPAIFDGTQEDDYKYDLSMLRSVGKLNLFRDFGDGTRFKFSGRISREVNTEYMRDMQRVADEWARTGPENEAFRDLKRDVYNDEQVRAAWLQMDLTDSTNLKLGRQQVVWGETDFFQLMDVVHGYDFRWRSFLEPENEELRKPLNIVNLRQRIADGDLQAIYIPGKLNDKEDFGNSYDVEGGRWANQPNRGVQFQSAPFGAGVRYNYEHPEADVEDGAYGLRWSSTLGNWGYSLAWFHGPNPNPVANPNPALNNTAPQLSTGAYEGIYEGPAGRAGEFIFPTIDVFGVTANNYFPALDVVFSTELAYIPEAPYNFGVESNGAAPPGEACGFFPGFCGIKEKNLFRSMFRIDKQLDLTDLIGTSRPSFASIQIFNNWITDYEGNDQLVNTAGFGGKTEEFSSILTAVLSANYANDTVNPSLAAVSDLTYGGGVIIPAVELVQGDHIRIRLEGNFFFHETDQDRPLEGFNDTNLFGYFSGNDQLMARLTYQF</sequence>
<dbReference type="AlphaFoldDB" id="A0A9X5B4P3"/>
<comment type="caution">
    <text evidence="2">The sequence shown here is derived from an EMBL/GenBank/DDBJ whole genome shotgun (WGS) entry which is preliminary data.</text>
</comment>
<dbReference type="EMBL" id="WMEX01000001">
    <property type="protein sequence ID" value="MYL25287.1"/>
    <property type="molecule type" value="Genomic_DNA"/>
</dbReference>
<keyword evidence="3" id="KW-1185">Reference proteome</keyword>
<evidence type="ECO:0000256" key="1">
    <source>
        <dbReference type="SAM" id="SignalP"/>
    </source>
</evidence>
<evidence type="ECO:0000313" key="2">
    <source>
        <dbReference type="EMBL" id="MYL25287.1"/>
    </source>
</evidence>
<protein>
    <submittedName>
        <fullName evidence="2">LysR family transcriptional regulator</fullName>
    </submittedName>
</protein>
<dbReference type="InterPro" id="IPR010727">
    <property type="entry name" value="DUF1302"/>
</dbReference>
<accession>A0A9X5B4P3</accession>
<keyword evidence="1" id="KW-0732">Signal</keyword>
<evidence type="ECO:0000313" key="3">
    <source>
        <dbReference type="Proteomes" id="UP000460751"/>
    </source>
</evidence>